<keyword evidence="3" id="KW-1185">Reference proteome</keyword>
<name>A0A6G0Z570_APHCR</name>
<protein>
    <submittedName>
        <fullName evidence="2">Uncharacterized protein</fullName>
    </submittedName>
</protein>
<keyword evidence="1" id="KW-0472">Membrane</keyword>
<comment type="caution">
    <text evidence="2">The sequence shown here is derived from an EMBL/GenBank/DDBJ whole genome shotgun (WGS) entry which is preliminary data.</text>
</comment>
<evidence type="ECO:0000256" key="1">
    <source>
        <dbReference type="SAM" id="Phobius"/>
    </source>
</evidence>
<evidence type="ECO:0000313" key="3">
    <source>
        <dbReference type="Proteomes" id="UP000478052"/>
    </source>
</evidence>
<evidence type="ECO:0000313" key="2">
    <source>
        <dbReference type="EMBL" id="KAF0765875.1"/>
    </source>
</evidence>
<feature type="non-terminal residue" evidence="2">
    <location>
        <position position="1"/>
    </location>
</feature>
<keyword evidence="1" id="KW-1133">Transmembrane helix</keyword>
<proteinExistence type="predicted"/>
<feature type="transmembrane region" description="Helical" evidence="1">
    <location>
        <begin position="32"/>
        <end position="54"/>
    </location>
</feature>
<sequence>QTTSVYIRSHYINTTPQSSLFYSTLRVHPNSFLIIIMYKLLLLIVAVFALVAAISAQIITYPINYAPYYTYPTYGYTYPVTYNPYITLLRR</sequence>
<dbReference type="AlphaFoldDB" id="A0A6G0Z570"/>
<reference evidence="2 3" key="1">
    <citation type="submission" date="2019-08" db="EMBL/GenBank/DDBJ databases">
        <title>Whole genome of Aphis craccivora.</title>
        <authorList>
            <person name="Voronova N.V."/>
            <person name="Shulinski R.S."/>
            <person name="Bandarenka Y.V."/>
            <person name="Zhorov D.G."/>
            <person name="Warner D."/>
        </authorList>
    </citation>
    <scope>NUCLEOTIDE SEQUENCE [LARGE SCALE GENOMIC DNA]</scope>
    <source>
        <strain evidence="2">180601</strain>
        <tissue evidence="2">Whole Body</tissue>
    </source>
</reference>
<gene>
    <name evidence="2" type="ORF">FWK35_00010762</name>
</gene>
<organism evidence="2 3">
    <name type="scientific">Aphis craccivora</name>
    <name type="common">Cowpea aphid</name>
    <dbReference type="NCBI Taxonomy" id="307492"/>
    <lineage>
        <taxon>Eukaryota</taxon>
        <taxon>Metazoa</taxon>
        <taxon>Ecdysozoa</taxon>
        <taxon>Arthropoda</taxon>
        <taxon>Hexapoda</taxon>
        <taxon>Insecta</taxon>
        <taxon>Pterygota</taxon>
        <taxon>Neoptera</taxon>
        <taxon>Paraneoptera</taxon>
        <taxon>Hemiptera</taxon>
        <taxon>Sternorrhyncha</taxon>
        <taxon>Aphidomorpha</taxon>
        <taxon>Aphidoidea</taxon>
        <taxon>Aphididae</taxon>
        <taxon>Aphidini</taxon>
        <taxon>Aphis</taxon>
        <taxon>Aphis</taxon>
    </lineage>
</organism>
<dbReference type="Proteomes" id="UP000478052">
    <property type="component" value="Unassembled WGS sequence"/>
</dbReference>
<dbReference type="EMBL" id="VUJU01001307">
    <property type="protein sequence ID" value="KAF0765875.1"/>
    <property type="molecule type" value="Genomic_DNA"/>
</dbReference>
<accession>A0A6G0Z570</accession>
<keyword evidence="1" id="KW-0812">Transmembrane</keyword>